<evidence type="ECO:0000256" key="3">
    <source>
        <dbReference type="ARBA" id="ARBA00022475"/>
    </source>
</evidence>
<keyword evidence="3" id="KW-1003">Cell membrane</keyword>
<comment type="caution">
    <text evidence="10">The sequence shown here is derived from an EMBL/GenBank/DDBJ whole genome shotgun (WGS) entry which is preliminary data.</text>
</comment>
<evidence type="ECO:0000256" key="1">
    <source>
        <dbReference type="ARBA" id="ARBA00004651"/>
    </source>
</evidence>
<protein>
    <submittedName>
        <fullName evidence="10">Carbohydrate ABC transporter membrane protein 1 (CUT1 family)</fullName>
    </submittedName>
</protein>
<keyword evidence="11" id="KW-1185">Reference proteome</keyword>
<dbReference type="Pfam" id="PF00528">
    <property type="entry name" value="BPD_transp_1"/>
    <property type="match status" value="1"/>
</dbReference>
<dbReference type="Proteomes" id="UP000248806">
    <property type="component" value="Unassembled WGS sequence"/>
</dbReference>
<feature type="transmembrane region" description="Helical" evidence="7">
    <location>
        <begin position="35"/>
        <end position="58"/>
    </location>
</feature>
<evidence type="ECO:0000259" key="9">
    <source>
        <dbReference type="PROSITE" id="PS50928"/>
    </source>
</evidence>
<feature type="transmembrane region" description="Helical" evidence="7">
    <location>
        <begin position="221"/>
        <end position="239"/>
    </location>
</feature>
<feature type="transmembrane region" description="Helical" evidence="7">
    <location>
        <begin position="94"/>
        <end position="116"/>
    </location>
</feature>
<name>A0A326U9Y9_THEHA</name>
<evidence type="ECO:0000256" key="7">
    <source>
        <dbReference type="RuleBase" id="RU363032"/>
    </source>
</evidence>
<dbReference type="InterPro" id="IPR051393">
    <property type="entry name" value="ABC_transporter_permease"/>
</dbReference>
<organism evidence="10 11">
    <name type="scientific">Thermosporothrix hazakensis</name>
    <dbReference type="NCBI Taxonomy" id="644383"/>
    <lineage>
        <taxon>Bacteria</taxon>
        <taxon>Bacillati</taxon>
        <taxon>Chloroflexota</taxon>
        <taxon>Ktedonobacteria</taxon>
        <taxon>Ktedonobacterales</taxon>
        <taxon>Thermosporotrichaceae</taxon>
        <taxon>Thermosporothrix</taxon>
    </lineage>
</organism>
<reference evidence="10 11" key="1">
    <citation type="submission" date="2018-06" db="EMBL/GenBank/DDBJ databases">
        <title>Genomic Encyclopedia of Archaeal and Bacterial Type Strains, Phase II (KMG-II): from individual species to whole genera.</title>
        <authorList>
            <person name="Goeker M."/>
        </authorList>
    </citation>
    <scope>NUCLEOTIDE SEQUENCE [LARGE SCALE GENOMIC DNA]</scope>
    <source>
        <strain evidence="10 11">ATCC BAA-1881</strain>
    </source>
</reference>
<keyword evidence="6 7" id="KW-0472">Membrane</keyword>
<dbReference type="SUPFAM" id="SSF161098">
    <property type="entry name" value="MetI-like"/>
    <property type="match status" value="1"/>
</dbReference>
<comment type="similarity">
    <text evidence="7">Belongs to the binding-protein-dependent transport system permease family.</text>
</comment>
<dbReference type="OrthoDB" id="9804439at2"/>
<dbReference type="EMBL" id="QKUF01000003">
    <property type="protein sequence ID" value="PZW33046.1"/>
    <property type="molecule type" value="Genomic_DNA"/>
</dbReference>
<feature type="region of interest" description="Disordered" evidence="8">
    <location>
        <begin position="1"/>
        <end position="21"/>
    </location>
</feature>
<dbReference type="GO" id="GO:0005886">
    <property type="term" value="C:plasma membrane"/>
    <property type="evidence" value="ECO:0007669"/>
    <property type="project" value="UniProtKB-SubCell"/>
</dbReference>
<dbReference type="AlphaFoldDB" id="A0A326U9Y9"/>
<dbReference type="InterPro" id="IPR035906">
    <property type="entry name" value="MetI-like_sf"/>
</dbReference>
<evidence type="ECO:0000256" key="5">
    <source>
        <dbReference type="ARBA" id="ARBA00022989"/>
    </source>
</evidence>
<accession>A0A326U9Y9</accession>
<feature type="transmembrane region" description="Helical" evidence="7">
    <location>
        <begin position="281"/>
        <end position="305"/>
    </location>
</feature>
<dbReference type="GO" id="GO:0055085">
    <property type="term" value="P:transmembrane transport"/>
    <property type="evidence" value="ECO:0007669"/>
    <property type="project" value="InterPro"/>
</dbReference>
<feature type="transmembrane region" description="Helical" evidence="7">
    <location>
        <begin position="175"/>
        <end position="200"/>
    </location>
</feature>
<dbReference type="RefSeq" id="WP_111320608.1">
    <property type="nucleotide sequence ID" value="NZ_BIFX01000001.1"/>
</dbReference>
<dbReference type="PANTHER" id="PTHR30193:SF1">
    <property type="entry name" value="ABC TRANSPORTER PERMEASE PROTEIN YESP-RELATED"/>
    <property type="match status" value="1"/>
</dbReference>
<dbReference type="PROSITE" id="PS50928">
    <property type="entry name" value="ABC_TM1"/>
    <property type="match status" value="1"/>
</dbReference>
<keyword evidence="2 7" id="KW-0813">Transport</keyword>
<evidence type="ECO:0000313" key="10">
    <source>
        <dbReference type="EMBL" id="PZW33046.1"/>
    </source>
</evidence>
<gene>
    <name evidence="10" type="ORF">EI42_01596</name>
</gene>
<sequence length="316" mass="34843">MVTAKDANEVTGTKRAATKRPALSRQDRKNLIKGILFISPWVIGFLVFTLWPSIYVLILSFTRYSGLGAPVWLGLQNYQRLLVDDLFWKSLGNTFFYCLLAVPIGAVVAIVMALAMNRSVREIAVYRAIFYLPSILPAFAMSFIVMALISPQYGLVSWVLSLFGVPKTSYLSDPWGAKIVIVAMAQLGAGNAALIFLAGLKGIPETLYEAARLDGAGPVRRFFNITLPLISPIVLFNLITGISSGLQVFTQAYIMTNGGPNNETLFYMLYLYKNAFSYAQFGYASALSIVLFVIGLIMALITYVVSKRFVTYDLVS</sequence>
<proteinExistence type="inferred from homology"/>
<evidence type="ECO:0000256" key="6">
    <source>
        <dbReference type="ARBA" id="ARBA00023136"/>
    </source>
</evidence>
<dbReference type="InterPro" id="IPR000515">
    <property type="entry name" value="MetI-like"/>
</dbReference>
<keyword evidence="4 7" id="KW-0812">Transmembrane</keyword>
<feature type="transmembrane region" description="Helical" evidence="7">
    <location>
        <begin position="128"/>
        <end position="155"/>
    </location>
</feature>
<dbReference type="Gene3D" id="1.10.3720.10">
    <property type="entry name" value="MetI-like"/>
    <property type="match status" value="1"/>
</dbReference>
<feature type="domain" description="ABC transmembrane type-1" evidence="9">
    <location>
        <begin position="91"/>
        <end position="302"/>
    </location>
</feature>
<evidence type="ECO:0000256" key="8">
    <source>
        <dbReference type="SAM" id="MobiDB-lite"/>
    </source>
</evidence>
<comment type="subcellular location">
    <subcellularLocation>
        <location evidence="1 7">Cell membrane</location>
        <topology evidence="1 7">Multi-pass membrane protein</topology>
    </subcellularLocation>
</comment>
<dbReference type="PANTHER" id="PTHR30193">
    <property type="entry name" value="ABC TRANSPORTER PERMEASE PROTEIN"/>
    <property type="match status" value="1"/>
</dbReference>
<keyword evidence="5 7" id="KW-1133">Transmembrane helix</keyword>
<dbReference type="CDD" id="cd06261">
    <property type="entry name" value="TM_PBP2"/>
    <property type="match status" value="1"/>
</dbReference>
<evidence type="ECO:0000256" key="2">
    <source>
        <dbReference type="ARBA" id="ARBA00022448"/>
    </source>
</evidence>
<evidence type="ECO:0000256" key="4">
    <source>
        <dbReference type="ARBA" id="ARBA00022692"/>
    </source>
</evidence>
<evidence type="ECO:0000313" key="11">
    <source>
        <dbReference type="Proteomes" id="UP000248806"/>
    </source>
</evidence>